<evidence type="ECO:0000313" key="2">
    <source>
        <dbReference type="Proteomes" id="UP000231857"/>
    </source>
</evidence>
<evidence type="ECO:0000313" key="1">
    <source>
        <dbReference type="EMBL" id="PKA16405.1"/>
    </source>
</evidence>
<sequence length="119" mass="13952">MYQIPKNLDLSKIIGQAISQIHIGKYDFQFDLGDVHFAVQSPIKLFKDKKVIALWQEGVWPEKGFIELFNLNVINFLIPDNYTIIIQFEESLELHLYDNSDQYESMQITIKSESISWII</sequence>
<gene>
    <name evidence="1" type="ORF">CH363_09825</name>
</gene>
<name>A0ABX4PL85_9LEPT</name>
<keyword evidence="2" id="KW-1185">Reference proteome</keyword>
<proteinExistence type="predicted"/>
<protein>
    <submittedName>
        <fullName evidence="1">Uncharacterized protein</fullName>
    </submittedName>
</protein>
<reference evidence="1 2" key="1">
    <citation type="submission" date="2017-07" db="EMBL/GenBank/DDBJ databases">
        <title>Leptospira spp. isolated from tropical soils.</title>
        <authorList>
            <person name="Thibeaux R."/>
            <person name="Iraola G."/>
            <person name="Ferres I."/>
            <person name="Bierque E."/>
            <person name="Girault D."/>
            <person name="Soupe-Gilbert M.-E."/>
            <person name="Picardeau M."/>
            <person name="Goarant C."/>
        </authorList>
    </citation>
    <scope>NUCLEOTIDE SEQUENCE [LARGE SCALE GENOMIC DNA]</scope>
    <source>
        <strain evidence="1 2">ATI7-C-A2</strain>
    </source>
</reference>
<dbReference type="RefSeq" id="WP_100723671.1">
    <property type="nucleotide sequence ID" value="NZ_NPEG01000005.1"/>
</dbReference>
<dbReference type="Proteomes" id="UP000231857">
    <property type="component" value="Unassembled WGS sequence"/>
</dbReference>
<dbReference type="EMBL" id="NPEI01000004">
    <property type="protein sequence ID" value="PKA16405.1"/>
    <property type="molecule type" value="Genomic_DNA"/>
</dbReference>
<comment type="caution">
    <text evidence="1">The sequence shown here is derived from an EMBL/GenBank/DDBJ whole genome shotgun (WGS) entry which is preliminary data.</text>
</comment>
<organism evidence="1 2">
    <name type="scientific">Leptospira haakeii</name>
    <dbReference type="NCBI Taxonomy" id="2023198"/>
    <lineage>
        <taxon>Bacteria</taxon>
        <taxon>Pseudomonadati</taxon>
        <taxon>Spirochaetota</taxon>
        <taxon>Spirochaetia</taxon>
        <taxon>Leptospirales</taxon>
        <taxon>Leptospiraceae</taxon>
        <taxon>Leptospira</taxon>
    </lineage>
</organism>
<accession>A0ABX4PL85</accession>